<proteinExistence type="predicted"/>
<protein>
    <submittedName>
        <fullName evidence="1">Uncharacterized protein</fullName>
    </submittedName>
</protein>
<evidence type="ECO:0000313" key="2">
    <source>
        <dbReference type="Proteomes" id="UP001499854"/>
    </source>
</evidence>
<name>A0ABP5ELB6_9ACTN</name>
<gene>
    <name evidence="1" type="ORF">GCM10009838_78550</name>
</gene>
<comment type="caution">
    <text evidence="1">The sequence shown here is derived from an EMBL/GenBank/DDBJ whole genome shotgun (WGS) entry which is preliminary data.</text>
</comment>
<accession>A0ABP5ELB6</accession>
<keyword evidence="2" id="KW-1185">Reference proteome</keyword>
<organism evidence="1 2">
    <name type="scientific">Catenulispora subtropica</name>
    <dbReference type="NCBI Taxonomy" id="450798"/>
    <lineage>
        <taxon>Bacteria</taxon>
        <taxon>Bacillati</taxon>
        <taxon>Actinomycetota</taxon>
        <taxon>Actinomycetes</taxon>
        <taxon>Catenulisporales</taxon>
        <taxon>Catenulisporaceae</taxon>
        <taxon>Catenulispora</taxon>
    </lineage>
</organism>
<sequence length="152" mass="16514">MTRVVFQQLIESQDELVSKWPRLETVVTPEQVSLGMDSLRRRVADGTVDLQAEEATAREAVDLYNSVISDGRFVGLLVSDPQEAASRLGLTVSPEAADLLRQAVSLDPTFAEQQGAALSPVGEVFIIVFIAIVVAAREPEEMVVDESGLVKF</sequence>
<evidence type="ECO:0000313" key="1">
    <source>
        <dbReference type="EMBL" id="GAA2001137.1"/>
    </source>
</evidence>
<dbReference type="RefSeq" id="WP_344662293.1">
    <property type="nucleotide sequence ID" value="NZ_BAAAQM010000070.1"/>
</dbReference>
<dbReference type="EMBL" id="BAAAQM010000070">
    <property type="protein sequence ID" value="GAA2001137.1"/>
    <property type="molecule type" value="Genomic_DNA"/>
</dbReference>
<dbReference type="Proteomes" id="UP001499854">
    <property type="component" value="Unassembled WGS sequence"/>
</dbReference>
<reference evidence="2" key="1">
    <citation type="journal article" date="2019" name="Int. J. Syst. Evol. Microbiol.">
        <title>The Global Catalogue of Microorganisms (GCM) 10K type strain sequencing project: providing services to taxonomists for standard genome sequencing and annotation.</title>
        <authorList>
            <consortium name="The Broad Institute Genomics Platform"/>
            <consortium name="The Broad Institute Genome Sequencing Center for Infectious Disease"/>
            <person name="Wu L."/>
            <person name="Ma J."/>
        </authorList>
    </citation>
    <scope>NUCLEOTIDE SEQUENCE [LARGE SCALE GENOMIC DNA]</scope>
    <source>
        <strain evidence="2">JCM 16013</strain>
    </source>
</reference>